<organism evidence="1 2">
    <name type="scientific">Nocardioides bruguierae</name>
    <dbReference type="NCBI Taxonomy" id="2945102"/>
    <lineage>
        <taxon>Bacteria</taxon>
        <taxon>Bacillati</taxon>
        <taxon>Actinomycetota</taxon>
        <taxon>Actinomycetes</taxon>
        <taxon>Propionibacteriales</taxon>
        <taxon>Nocardioidaceae</taxon>
        <taxon>Nocardioides</taxon>
    </lineage>
</organism>
<dbReference type="Proteomes" id="UP001139485">
    <property type="component" value="Unassembled WGS sequence"/>
</dbReference>
<reference evidence="1" key="1">
    <citation type="submission" date="2022-05" db="EMBL/GenBank/DDBJ databases">
        <authorList>
            <person name="Tuo L."/>
        </authorList>
    </citation>
    <scope>NUCLEOTIDE SEQUENCE</scope>
    <source>
        <strain evidence="1">BSK12Z-4</strain>
    </source>
</reference>
<keyword evidence="2" id="KW-1185">Reference proteome</keyword>
<dbReference type="EMBL" id="JAMOIL010000022">
    <property type="protein sequence ID" value="MCM0621677.1"/>
    <property type="molecule type" value="Genomic_DNA"/>
</dbReference>
<evidence type="ECO:0000313" key="2">
    <source>
        <dbReference type="Proteomes" id="UP001139485"/>
    </source>
</evidence>
<comment type="caution">
    <text evidence="1">The sequence shown here is derived from an EMBL/GenBank/DDBJ whole genome shotgun (WGS) entry which is preliminary data.</text>
</comment>
<dbReference type="Gene3D" id="3.30.10.10">
    <property type="entry name" value="Trypsin Inhibitor V, subunit A"/>
    <property type="match status" value="1"/>
</dbReference>
<dbReference type="RefSeq" id="WP_250828042.1">
    <property type="nucleotide sequence ID" value="NZ_JAMOIL010000022.1"/>
</dbReference>
<protein>
    <submittedName>
        <fullName evidence="1">Serine protease inhibitor</fullName>
    </submittedName>
</protein>
<gene>
    <name evidence="1" type="ORF">M8330_15390</name>
</gene>
<name>A0A9X2DA93_9ACTN</name>
<dbReference type="Pfam" id="PF11720">
    <property type="entry name" value="Inhibitor_I78"/>
    <property type="match status" value="1"/>
</dbReference>
<dbReference type="AlphaFoldDB" id="A0A9X2DA93"/>
<sequence>MTPDDTILPTLVGLPVDEAERRATDAGWRVRVLGPGAMATMDHRTDRANLEHDETGTVVRAYQG</sequence>
<proteinExistence type="predicted"/>
<accession>A0A9X2DA93</accession>
<dbReference type="InterPro" id="IPR021719">
    <property type="entry name" value="Prot_inh_I78"/>
</dbReference>
<evidence type="ECO:0000313" key="1">
    <source>
        <dbReference type="EMBL" id="MCM0621677.1"/>
    </source>
</evidence>